<organism evidence="4 5">
    <name type="scientific">Roseburia faecis</name>
    <dbReference type="NCBI Taxonomy" id="301302"/>
    <lineage>
        <taxon>Bacteria</taxon>
        <taxon>Bacillati</taxon>
        <taxon>Bacillota</taxon>
        <taxon>Clostridia</taxon>
        <taxon>Lachnospirales</taxon>
        <taxon>Lachnospiraceae</taxon>
        <taxon>Roseburia</taxon>
    </lineage>
</organism>
<evidence type="ECO:0000256" key="1">
    <source>
        <dbReference type="ARBA" id="ARBA00022801"/>
    </source>
</evidence>
<gene>
    <name evidence="4" type="ORF">M72_29501</name>
</gene>
<feature type="domain" description="MurNAc-LAA" evidence="3">
    <location>
        <begin position="226"/>
        <end position="343"/>
    </location>
</feature>
<evidence type="ECO:0000256" key="2">
    <source>
        <dbReference type="SAM" id="Phobius"/>
    </source>
</evidence>
<keyword evidence="5" id="KW-1185">Reference proteome</keyword>
<name>A0A0M6WPA3_9FIRM</name>
<keyword evidence="2" id="KW-1133">Transmembrane helix</keyword>
<dbReference type="Gene3D" id="3.40.630.40">
    <property type="entry name" value="Zn-dependent exopeptidases"/>
    <property type="match status" value="1"/>
</dbReference>
<evidence type="ECO:0000313" key="4">
    <source>
        <dbReference type="EMBL" id="CRL39361.1"/>
    </source>
</evidence>
<dbReference type="GO" id="GO:0008745">
    <property type="term" value="F:N-acetylmuramoyl-L-alanine amidase activity"/>
    <property type="evidence" value="ECO:0007669"/>
    <property type="project" value="UniProtKB-EC"/>
</dbReference>
<dbReference type="AlphaFoldDB" id="A0A0M6WPA3"/>
<dbReference type="SUPFAM" id="SSF53187">
    <property type="entry name" value="Zn-dependent exopeptidases"/>
    <property type="match status" value="1"/>
</dbReference>
<dbReference type="InterPro" id="IPR050695">
    <property type="entry name" value="N-acetylmuramoyl_amidase_3"/>
</dbReference>
<keyword evidence="2" id="KW-0472">Membrane</keyword>
<dbReference type="PANTHER" id="PTHR30404:SF0">
    <property type="entry name" value="N-ACETYLMURAMOYL-L-ALANINE AMIDASE AMIC"/>
    <property type="match status" value="1"/>
</dbReference>
<dbReference type="STRING" id="301302.ERS852420_00861"/>
<dbReference type="RefSeq" id="WP_055068030.1">
    <property type="nucleotide sequence ID" value="NZ_CP173697.1"/>
</dbReference>
<dbReference type="EC" id="3.5.1.28" evidence="4"/>
<dbReference type="Proteomes" id="UP000049979">
    <property type="component" value="Unassembled WGS sequence"/>
</dbReference>
<proteinExistence type="predicted"/>
<dbReference type="GO" id="GO:0009253">
    <property type="term" value="P:peptidoglycan catabolic process"/>
    <property type="evidence" value="ECO:0007669"/>
    <property type="project" value="InterPro"/>
</dbReference>
<dbReference type="OrthoDB" id="43070at2"/>
<accession>A0A0M6WPA3</accession>
<protein>
    <submittedName>
        <fullName evidence="4">N-acetylmuramoyl-L-alanine amidase</fullName>
        <ecNumber evidence="4">3.5.1.28</ecNumber>
    </submittedName>
</protein>
<dbReference type="GO" id="GO:0030288">
    <property type="term" value="C:outer membrane-bounded periplasmic space"/>
    <property type="evidence" value="ECO:0007669"/>
    <property type="project" value="TreeGrafter"/>
</dbReference>
<sequence>MDEIVLKWVTVLSGILTVIVCVSVFFFPDIHERAVLAAEQQKEVGGGNLIATTANPKAVVEQSKDLNAQLKIALPEGISKADVEIENDYVTQTIYIKFAGGVDDYFEQYAIKGSSDHIASMAYYKDKEEGVIALQLDQVYELKNRFKKGSLYIDFIDPHDIYDKVIVVDAGHGSHAAGAVKLGISEKSLNLAIVQQLKKLFDEDKRRIRVYYTRTSDTNPTLDQRVQLANKANADLFISVHNNSDATGNFTKVKGTQVMYSESDDAKLSSKKLAEICLKNVVDTTGSENRGLLKGDSIYIIRTSKVPVALIEVGFMTNYKELDLLNSTSYQKKAAEGIYNAINEAFQEGY</sequence>
<evidence type="ECO:0000313" key="5">
    <source>
        <dbReference type="Proteomes" id="UP000049979"/>
    </source>
</evidence>
<dbReference type="SMART" id="SM00646">
    <property type="entry name" value="Ami_3"/>
    <property type="match status" value="1"/>
</dbReference>
<dbReference type="CDD" id="cd02696">
    <property type="entry name" value="MurNAc-LAA"/>
    <property type="match status" value="1"/>
</dbReference>
<evidence type="ECO:0000259" key="3">
    <source>
        <dbReference type="SMART" id="SM00646"/>
    </source>
</evidence>
<dbReference type="EMBL" id="CVRR01000023">
    <property type="protein sequence ID" value="CRL39361.1"/>
    <property type="molecule type" value="Genomic_DNA"/>
</dbReference>
<keyword evidence="1 4" id="KW-0378">Hydrolase</keyword>
<reference evidence="5" key="1">
    <citation type="submission" date="2015-05" db="EMBL/GenBank/DDBJ databases">
        <authorList>
            <consortium name="Pathogen Informatics"/>
        </authorList>
    </citation>
    <scope>NUCLEOTIDE SEQUENCE [LARGE SCALE GENOMIC DNA]</scope>
    <source>
        <strain evidence="5">M72</strain>
    </source>
</reference>
<dbReference type="PANTHER" id="PTHR30404">
    <property type="entry name" value="N-ACETYLMURAMOYL-L-ALANINE AMIDASE"/>
    <property type="match status" value="1"/>
</dbReference>
<feature type="transmembrane region" description="Helical" evidence="2">
    <location>
        <begin position="6"/>
        <end position="27"/>
    </location>
</feature>
<dbReference type="Pfam" id="PF01520">
    <property type="entry name" value="Amidase_3"/>
    <property type="match status" value="1"/>
</dbReference>
<keyword evidence="2" id="KW-0812">Transmembrane</keyword>
<dbReference type="InterPro" id="IPR002508">
    <property type="entry name" value="MurNAc-LAA_cat"/>
</dbReference>